<protein>
    <submittedName>
        <fullName evidence="1">Uncharacterized protein</fullName>
    </submittedName>
</protein>
<accession>X1IRZ5</accession>
<reference evidence="1" key="1">
    <citation type="journal article" date="2014" name="Front. Microbiol.">
        <title>High frequency of phylogenetically diverse reductive dehalogenase-homologous genes in deep subseafloor sedimentary metagenomes.</title>
        <authorList>
            <person name="Kawai M."/>
            <person name="Futagami T."/>
            <person name="Toyoda A."/>
            <person name="Takaki Y."/>
            <person name="Nishi S."/>
            <person name="Hori S."/>
            <person name="Arai W."/>
            <person name="Tsubouchi T."/>
            <person name="Morono Y."/>
            <person name="Uchiyama I."/>
            <person name="Ito T."/>
            <person name="Fujiyama A."/>
            <person name="Inagaki F."/>
            <person name="Takami H."/>
        </authorList>
    </citation>
    <scope>NUCLEOTIDE SEQUENCE</scope>
    <source>
        <strain evidence="1">Expedition CK06-06</strain>
    </source>
</reference>
<feature type="non-terminal residue" evidence="1">
    <location>
        <position position="129"/>
    </location>
</feature>
<comment type="caution">
    <text evidence="1">The sequence shown here is derived from an EMBL/GenBank/DDBJ whole genome shotgun (WGS) entry which is preliminary data.</text>
</comment>
<dbReference type="EMBL" id="BARU01033840">
    <property type="protein sequence ID" value="GAH72010.1"/>
    <property type="molecule type" value="Genomic_DNA"/>
</dbReference>
<proteinExistence type="predicted"/>
<name>X1IRZ5_9ZZZZ</name>
<organism evidence="1">
    <name type="scientific">marine sediment metagenome</name>
    <dbReference type="NCBI Taxonomy" id="412755"/>
    <lineage>
        <taxon>unclassified sequences</taxon>
        <taxon>metagenomes</taxon>
        <taxon>ecological metagenomes</taxon>
    </lineage>
</organism>
<evidence type="ECO:0000313" key="1">
    <source>
        <dbReference type="EMBL" id="GAH72010.1"/>
    </source>
</evidence>
<sequence>MNVVLFLGAGFSHAYGLPVLREFFQHAKKAPYLEVNEKDFLDEYQKRTNQAANMFEPDYGNLEDVLSFCLALYNFAGAYPEDTSNDYKRLCNILSDVYRHILDYSIAYSKLPVDPLRAFLQLPQTEEVT</sequence>
<dbReference type="AlphaFoldDB" id="X1IRZ5"/>
<gene>
    <name evidence="1" type="ORF">S03H2_53180</name>
</gene>